<dbReference type="EMBL" id="JACCEW010000002">
    <property type="protein sequence ID" value="NYT36494.1"/>
    <property type="molecule type" value="Genomic_DNA"/>
</dbReference>
<reference evidence="1 2" key="1">
    <citation type="submission" date="2020-07" db="EMBL/GenBank/DDBJ databases">
        <title>Taxonomic revisions and descriptions of new bacterial species based on genomic comparisons in the high-G+C-content subgroup of the family Alcaligenaceae.</title>
        <authorList>
            <person name="Szabo A."/>
            <person name="Felfoldi T."/>
        </authorList>
    </citation>
    <scope>NUCLEOTIDE SEQUENCE [LARGE SCALE GENOMIC DNA]</scope>
    <source>
        <strain evidence="1 2">DSM 25264</strain>
    </source>
</reference>
<evidence type="ECO:0000313" key="1">
    <source>
        <dbReference type="EMBL" id="NYT36494.1"/>
    </source>
</evidence>
<proteinExistence type="predicted"/>
<keyword evidence="2" id="KW-1185">Reference proteome</keyword>
<organism evidence="1 2">
    <name type="scientific">Allopusillimonas soli</name>
    <dbReference type="NCBI Taxonomy" id="659016"/>
    <lineage>
        <taxon>Bacteria</taxon>
        <taxon>Pseudomonadati</taxon>
        <taxon>Pseudomonadota</taxon>
        <taxon>Betaproteobacteria</taxon>
        <taxon>Burkholderiales</taxon>
        <taxon>Alcaligenaceae</taxon>
        <taxon>Allopusillimonas</taxon>
    </lineage>
</organism>
<dbReference type="RefSeq" id="WP_129968466.1">
    <property type="nucleotide sequence ID" value="NZ_JACCEW010000002.1"/>
</dbReference>
<comment type="caution">
    <text evidence="1">The sequence shown here is derived from an EMBL/GenBank/DDBJ whole genome shotgun (WGS) entry which is preliminary data.</text>
</comment>
<evidence type="ECO:0000313" key="2">
    <source>
        <dbReference type="Proteomes" id="UP000580517"/>
    </source>
</evidence>
<protein>
    <submittedName>
        <fullName evidence="1">Uncharacterized protein</fullName>
    </submittedName>
</protein>
<dbReference type="OrthoDB" id="8689820at2"/>
<dbReference type="AlphaFoldDB" id="A0A853F7C7"/>
<gene>
    <name evidence="1" type="ORF">H0A68_06380</name>
</gene>
<sequence>MDHDIFIKKLARGLEDIILAFDYTDDQRGCLVYLNSPRCKLLVPTELIDYRLEDAVQALRERIKRGVFSSPCEELTDIDGELVLRASDNCD</sequence>
<name>A0A853F7C7_9BURK</name>
<accession>A0A853F7C7</accession>
<dbReference type="Proteomes" id="UP000580517">
    <property type="component" value="Unassembled WGS sequence"/>
</dbReference>